<keyword evidence="2" id="KW-1185">Reference proteome</keyword>
<accession>A0A7V8SWA8</accession>
<proteinExistence type="predicted"/>
<protein>
    <submittedName>
        <fullName evidence="1">Uncharacterized protein</fullName>
    </submittedName>
</protein>
<evidence type="ECO:0000313" key="2">
    <source>
        <dbReference type="Proteomes" id="UP000567293"/>
    </source>
</evidence>
<organism evidence="1 2">
    <name type="scientific">Candidatus Acidiferrum panamense</name>
    <dbReference type="NCBI Taxonomy" id="2741543"/>
    <lineage>
        <taxon>Bacteria</taxon>
        <taxon>Pseudomonadati</taxon>
        <taxon>Acidobacteriota</taxon>
        <taxon>Terriglobia</taxon>
        <taxon>Candidatus Acidiferrales</taxon>
        <taxon>Candidatus Acidiferrum</taxon>
    </lineage>
</organism>
<dbReference type="AlphaFoldDB" id="A0A7V8SWA8"/>
<name>A0A7V8SWA8_9BACT</name>
<dbReference type="Proteomes" id="UP000567293">
    <property type="component" value="Unassembled WGS sequence"/>
</dbReference>
<sequence>MHESGLEGSADTEALVICIETPCGDIFLNIAMRYLHRRRAERSAVPALD</sequence>
<comment type="caution">
    <text evidence="1">The sequence shown here is derived from an EMBL/GenBank/DDBJ whole genome shotgun (WGS) entry which is preliminary data.</text>
</comment>
<evidence type="ECO:0000313" key="1">
    <source>
        <dbReference type="EMBL" id="MBA0084703.1"/>
    </source>
</evidence>
<reference evidence="1" key="1">
    <citation type="submission" date="2020-06" db="EMBL/GenBank/DDBJ databases">
        <title>Legume-microbial interactions unlock mineral nutrients during tropical forest succession.</title>
        <authorList>
            <person name="Epihov D.Z."/>
        </authorList>
    </citation>
    <scope>NUCLEOTIDE SEQUENCE [LARGE SCALE GENOMIC DNA]</scope>
    <source>
        <strain evidence="1">Pan2503</strain>
    </source>
</reference>
<gene>
    <name evidence="1" type="ORF">HRJ53_06895</name>
</gene>
<dbReference type="EMBL" id="JACDQQ010000676">
    <property type="protein sequence ID" value="MBA0084703.1"/>
    <property type="molecule type" value="Genomic_DNA"/>
</dbReference>